<evidence type="ECO:0000259" key="1">
    <source>
        <dbReference type="Pfam" id="PF09983"/>
    </source>
</evidence>
<dbReference type="InterPro" id="IPR014544">
    <property type="entry name" value="UCP028408"/>
</dbReference>
<evidence type="ECO:0000313" key="4">
    <source>
        <dbReference type="Proteomes" id="UP001139289"/>
    </source>
</evidence>
<feature type="domain" description="DUF3322" evidence="2">
    <location>
        <begin position="7"/>
        <end position="191"/>
    </location>
</feature>
<dbReference type="Pfam" id="PF09983">
    <property type="entry name" value="JetD_C"/>
    <property type="match status" value="1"/>
</dbReference>
<dbReference type="RefSeq" id="WP_175985037.1">
    <property type="nucleotide sequence ID" value="NZ_JAGTTM010000001.1"/>
</dbReference>
<gene>
    <name evidence="3" type="ORF">KEC56_00900</name>
</gene>
<evidence type="ECO:0008006" key="5">
    <source>
        <dbReference type="Google" id="ProtNLM"/>
    </source>
</evidence>
<protein>
    <recommendedName>
        <fullName evidence="5">DUF3322 and DUF2220 domain-containing protein</fullName>
    </recommendedName>
</protein>
<sequence>MPVTVAEARARAAKAVEKGRREWAARADGDDAVLDIPLKPPTEAAVLAGPRAASEWADSWRAVDGGDILVRWAHKNWPSVGRQELPERLTLYTADAIARFAGRDVNRDWARMRDRAAMLRERFGAHDEIVAAIRARGTAIDRLTGVDFALLLEVLAWLRQHPSSGYRLRQVPIPGMHTKWLGAHRAMVESLYAAISGEQDLGLVPSPERLRIRILDPGMRPGGLIDVTAPLEELAALAIQPRAIIVCENLESVLALPEWPGVVAVHGGGYAVPIHRLPWALSARVLYWGDLDADGFAILHRLRSNGVDAVSVLMDEGTLLAHRELWVPDPNGAAARTLPSLSPSEQTALERIAAESGVRLEQERLPWPMALEALRAAVGRSLGN</sequence>
<accession>A0A9X1LM21</accession>
<dbReference type="PIRSF" id="PIRSF028408">
    <property type="entry name" value="UCP028408"/>
    <property type="match status" value="1"/>
</dbReference>
<evidence type="ECO:0000259" key="2">
    <source>
        <dbReference type="Pfam" id="PF11795"/>
    </source>
</evidence>
<evidence type="ECO:0000313" key="3">
    <source>
        <dbReference type="EMBL" id="MCC2028097.1"/>
    </source>
</evidence>
<dbReference type="Pfam" id="PF11795">
    <property type="entry name" value="DUF3322"/>
    <property type="match status" value="1"/>
</dbReference>
<comment type="caution">
    <text evidence="3">The sequence shown here is derived from an EMBL/GenBank/DDBJ whole genome shotgun (WGS) entry which is preliminary data.</text>
</comment>
<dbReference type="InterPro" id="IPR024534">
    <property type="entry name" value="JetD_C"/>
</dbReference>
<keyword evidence="4" id="KW-1185">Reference proteome</keyword>
<dbReference type="EMBL" id="JAGTTM010000001">
    <property type="protein sequence ID" value="MCC2028097.1"/>
    <property type="molecule type" value="Genomic_DNA"/>
</dbReference>
<organism evidence="3 4">
    <name type="scientific">Microbacterium tenebrionis</name>
    <dbReference type="NCBI Taxonomy" id="2830665"/>
    <lineage>
        <taxon>Bacteria</taxon>
        <taxon>Bacillati</taxon>
        <taxon>Actinomycetota</taxon>
        <taxon>Actinomycetes</taxon>
        <taxon>Micrococcales</taxon>
        <taxon>Microbacteriaceae</taxon>
        <taxon>Microbacterium</taxon>
    </lineage>
</organism>
<dbReference type="InterPro" id="IPR024537">
    <property type="entry name" value="DUF3322"/>
</dbReference>
<proteinExistence type="predicted"/>
<name>A0A9X1LM21_9MICO</name>
<feature type="domain" description="Wadjet protein JetD C-terminal" evidence="1">
    <location>
        <begin position="202"/>
        <end position="373"/>
    </location>
</feature>
<reference evidence="3" key="1">
    <citation type="submission" date="2021-04" db="EMBL/GenBank/DDBJ databases">
        <title>Microbacterium tenobrionis sp. nov. and Microbacterium allomyrinae sp. nov., isolated from larvae of Tenobrio molitor and Allomyrina dichotoma, respectively.</title>
        <authorList>
            <person name="Lee S.D."/>
        </authorList>
    </citation>
    <scope>NUCLEOTIDE SEQUENCE</scope>
    <source>
        <strain evidence="3">YMB-B2</strain>
    </source>
</reference>
<dbReference type="Proteomes" id="UP001139289">
    <property type="component" value="Unassembled WGS sequence"/>
</dbReference>
<dbReference type="AlphaFoldDB" id="A0A9X1LM21"/>